<comment type="caution">
    <text evidence="4">The sequence shown here is derived from an EMBL/GenBank/DDBJ whole genome shotgun (WGS) entry which is preliminary data.</text>
</comment>
<comment type="similarity">
    <text evidence="1">Belongs to the FliN/MopA/SpaO family.</text>
</comment>
<dbReference type="PANTHER" id="PTHR30034">
    <property type="entry name" value="FLAGELLAR MOTOR SWITCH PROTEIN FLIM"/>
    <property type="match status" value="1"/>
</dbReference>
<accession>A0A9Q9SGZ2</accession>
<dbReference type="GO" id="GO:0030254">
    <property type="term" value="P:protein secretion by the type III secretion system"/>
    <property type="evidence" value="ECO:0007669"/>
    <property type="project" value="InterPro"/>
</dbReference>
<organism evidence="4 5">
    <name type="scientific">Burkholderia arboris</name>
    <dbReference type="NCBI Taxonomy" id="488730"/>
    <lineage>
        <taxon>Bacteria</taxon>
        <taxon>Pseudomonadati</taxon>
        <taxon>Pseudomonadota</taxon>
        <taxon>Betaproteobacteria</taxon>
        <taxon>Burkholderiales</taxon>
        <taxon>Burkholderiaceae</taxon>
        <taxon>Burkholderia</taxon>
        <taxon>Burkholderia cepacia complex</taxon>
    </lineage>
</organism>
<dbReference type="GO" id="GO:0050918">
    <property type="term" value="P:positive chemotaxis"/>
    <property type="evidence" value="ECO:0007669"/>
    <property type="project" value="TreeGrafter"/>
</dbReference>
<dbReference type="InterPro" id="IPR036429">
    <property type="entry name" value="SpoA-like_sf"/>
</dbReference>
<evidence type="ECO:0000256" key="1">
    <source>
        <dbReference type="ARBA" id="ARBA00009226"/>
    </source>
</evidence>
<sequence>MKRGSFAAHLQTNTPTPPERTTLDRIVLDETALLNDGITGGASQRPPALAATDARAPALPADALARGLSRITPAAAQASLVLFDARVDALVAQFGGVTGWRLTPAPRAADPDTHRDEPGRIVLAHVTGSLAVDVDLARYPALQALASDSRGSAPAANAGTVQALRQSIAGVLLAPLTERLLETGIGTCRVADVLRTGGAAAARHGQQHAGRNAPGTGTDADRLVAEVAVTVDGYRHDATLHIGAATLALLERRLSSMQAGRSSNAPAQDAPHARAGSTCGLHPLLRMPGRITIGARRIAIAALEALRPGDVLLRTMPTHVETALARGDTFLARAAWGTPGLTRLCTGVEIDGSRLVISEDPVMTDDLHYPDDAHPPLADDFQDDPVDIGELDLPVQFELDSVALPLAQLSSLRPGYVIELDTRVSDAQIRLVAHGQTIGHGELIAVADRLGVRILRMAHGDGSVQ</sequence>
<evidence type="ECO:0000313" key="5">
    <source>
        <dbReference type="Proteomes" id="UP000494172"/>
    </source>
</evidence>
<dbReference type="Proteomes" id="UP000494172">
    <property type="component" value="Unassembled WGS sequence"/>
</dbReference>
<evidence type="ECO:0000256" key="2">
    <source>
        <dbReference type="SAM" id="MobiDB-lite"/>
    </source>
</evidence>
<name>A0A9Q9SGZ2_9BURK</name>
<evidence type="ECO:0000259" key="3">
    <source>
        <dbReference type="Pfam" id="PF01052"/>
    </source>
</evidence>
<dbReference type="Pfam" id="PF01052">
    <property type="entry name" value="FliMN_C"/>
    <property type="match status" value="1"/>
</dbReference>
<protein>
    <submittedName>
        <fullName evidence="4">Type III secretion-associated protein</fullName>
    </submittedName>
</protein>
<dbReference type="GO" id="GO:0071978">
    <property type="term" value="P:bacterial-type flagellum-dependent swarming motility"/>
    <property type="evidence" value="ECO:0007669"/>
    <property type="project" value="TreeGrafter"/>
</dbReference>
<reference evidence="4 5" key="1">
    <citation type="submission" date="2019-09" db="EMBL/GenBank/DDBJ databases">
        <authorList>
            <person name="Depoorter E."/>
        </authorList>
    </citation>
    <scope>NUCLEOTIDE SEQUENCE [LARGE SCALE GENOMIC DNA]</scope>
    <source>
        <strain evidence="4">LMG 24066</strain>
    </source>
</reference>
<evidence type="ECO:0000313" key="4">
    <source>
        <dbReference type="EMBL" id="VWB50536.1"/>
    </source>
</evidence>
<dbReference type="InterPro" id="IPR001543">
    <property type="entry name" value="FliN-like_C"/>
</dbReference>
<dbReference type="NCBIfam" id="TIGR02551">
    <property type="entry name" value="SpaO_YscQ"/>
    <property type="match status" value="1"/>
</dbReference>
<feature type="region of interest" description="Disordered" evidence="2">
    <location>
        <begin position="1"/>
        <end position="20"/>
    </location>
</feature>
<proteinExistence type="inferred from homology"/>
<gene>
    <name evidence="4" type="ORF">BAR24066_02299</name>
</gene>
<dbReference type="PANTHER" id="PTHR30034:SF6">
    <property type="entry name" value="YOP PROTEINS TRANSLOCATION PROTEIN Q"/>
    <property type="match status" value="1"/>
</dbReference>
<dbReference type="SUPFAM" id="SSF101801">
    <property type="entry name" value="Surface presentation of antigens (SPOA)"/>
    <property type="match status" value="1"/>
</dbReference>
<dbReference type="Gene3D" id="2.30.330.10">
    <property type="entry name" value="SpoA-like"/>
    <property type="match status" value="1"/>
</dbReference>
<feature type="domain" description="Flagellar motor switch protein FliN-like C-terminal" evidence="3">
    <location>
        <begin position="388"/>
        <end position="457"/>
    </location>
</feature>
<dbReference type="EMBL" id="CABVPX010000007">
    <property type="protein sequence ID" value="VWB50536.1"/>
    <property type="molecule type" value="Genomic_DNA"/>
</dbReference>
<dbReference type="AlphaFoldDB" id="A0A9Q9SGZ2"/>
<dbReference type="InterPro" id="IPR013385">
    <property type="entry name" value="T3SS_SpaO/YscQ/SpaO"/>
</dbReference>